<dbReference type="Proteomes" id="UP000769780">
    <property type="component" value="Unassembled WGS sequence"/>
</dbReference>
<dbReference type="InterPro" id="IPR010461">
    <property type="entry name" value="ComK"/>
</dbReference>
<sequence length="194" mass="23010">MISLVIDEKELVDEYEINPFTMMILPYEVGNKTYSKIIEFENTYISPLRPTELVKRGCEYNLSDYNASKKVTRRLTRVTHKAPIAIDPSNSVFLLPTKSPTKSSCIWVSHEHVVDHRRHDAYSTKVTFRNKETYVLPISYISFEKQLLRTSELRTKVLQKMRENERKAAYIIYGRRHSDDRFSMMVNERYRFDD</sequence>
<protein>
    <submittedName>
        <fullName evidence="1">Competence protein ComK</fullName>
    </submittedName>
</protein>
<comment type="caution">
    <text evidence="1">The sequence shown here is derived from an EMBL/GenBank/DDBJ whole genome shotgun (WGS) entry which is preliminary data.</text>
</comment>
<keyword evidence="2" id="KW-1185">Reference proteome</keyword>
<gene>
    <name evidence="1" type="ORF">H0185_00405</name>
</gene>
<evidence type="ECO:0000313" key="1">
    <source>
        <dbReference type="EMBL" id="MBY0095281.1"/>
    </source>
</evidence>
<evidence type="ECO:0000313" key="2">
    <source>
        <dbReference type="Proteomes" id="UP000769780"/>
    </source>
</evidence>
<dbReference type="EMBL" id="JACWFH010000001">
    <property type="protein sequence ID" value="MBY0095281.1"/>
    <property type="molecule type" value="Genomic_DNA"/>
</dbReference>
<organism evidence="1 2">
    <name type="scientific">Mesobacillus maritimus</name>
    <dbReference type="NCBI Taxonomy" id="1643336"/>
    <lineage>
        <taxon>Bacteria</taxon>
        <taxon>Bacillati</taxon>
        <taxon>Bacillota</taxon>
        <taxon>Bacilli</taxon>
        <taxon>Bacillales</taxon>
        <taxon>Bacillaceae</taxon>
        <taxon>Mesobacillus</taxon>
    </lineage>
</organism>
<proteinExistence type="predicted"/>
<reference evidence="1 2" key="1">
    <citation type="submission" date="2020-07" db="EMBL/GenBank/DDBJ databases">
        <title>Fungal Genomes of the International Space Station.</title>
        <authorList>
            <person name="Seuylemezian A."/>
            <person name="Singh N.K."/>
            <person name="Wood J."/>
            <person name="Venkateswaran K."/>
        </authorList>
    </citation>
    <scope>NUCLEOTIDE SEQUENCE [LARGE SCALE GENOMIC DNA]</scope>
    <source>
        <strain evidence="1 2">PL-B2</strain>
    </source>
</reference>
<name>A0ABS7JZD0_9BACI</name>
<dbReference type="Pfam" id="PF06338">
    <property type="entry name" value="ComK"/>
    <property type="match status" value="1"/>
</dbReference>
<accession>A0ABS7JZD0</accession>